<dbReference type="PANTHER" id="PTHR42878:SF7">
    <property type="entry name" value="SENSOR HISTIDINE KINASE GLRK"/>
    <property type="match status" value="1"/>
</dbReference>
<protein>
    <recommendedName>
        <fullName evidence="2">histidine kinase</fullName>
        <ecNumber evidence="2">2.7.13.3</ecNumber>
    </recommendedName>
</protein>
<dbReference type="SMART" id="SM00387">
    <property type="entry name" value="HATPase_c"/>
    <property type="match status" value="1"/>
</dbReference>
<organism evidence="9 10">
    <name type="scientific">Duganella qianjiadongensis</name>
    <dbReference type="NCBI Taxonomy" id="2692176"/>
    <lineage>
        <taxon>Bacteria</taxon>
        <taxon>Pseudomonadati</taxon>
        <taxon>Pseudomonadota</taxon>
        <taxon>Betaproteobacteria</taxon>
        <taxon>Burkholderiales</taxon>
        <taxon>Oxalobacteraceae</taxon>
        <taxon>Telluria group</taxon>
        <taxon>Duganella</taxon>
    </lineage>
</organism>
<dbReference type="Pfam" id="PF02518">
    <property type="entry name" value="HATPase_c"/>
    <property type="match status" value="1"/>
</dbReference>
<accession>A0ABW9VQI7</accession>
<dbReference type="Proteomes" id="UP000478090">
    <property type="component" value="Unassembled WGS sequence"/>
</dbReference>
<evidence type="ECO:0000256" key="2">
    <source>
        <dbReference type="ARBA" id="ARBA00012438"/>
    </source>
</evidence>
<evidence type="ECO:0000256" key="7">
    <source>
        <dbReference type="ARBA" id="ARBA00023012"/>
    </source>
</evidence>
<evidence type="ECO:0000259" key="8">
    <source>
        <dbReference type="PROSITE" id="PS50109"/>
    </source>
</evidence>
<dbReference type="GO" id="GO:0016301">
    <property type="term" value="F:kinase activity"/>
    <property type="evidence" value="ECO:0007669"/>
    <property type="project" value="UniProtKB-KW"/>
</dbReference>
<evidence type="ECO:0000256" key="3">
    <source>
        <dbReference type="ARBA" id="ARBA00022679"/>
    </source>
</evidence>
<dbReference type="PANTHER" id="PTHR42878">
    <property type="entry name" value="TWO-COMPONENT HISTIDINE KINASE"/>
    <property type="match status" value="1"/>
</dbReference>
<dbReference type="InterPro" id="IPR036890">
    <property type="entry name" value="HATPase_C_sf"/>
</dbReference>
<keyword evidence="4" id="KW-0547">Nucleotide-binding</keyword>
<keyword evidence="5 9" id="KW-0418">Kinase</keyword>
<evidence type="ECO:0000256" key="1">
    <source>
        <dbReference type="ARBA" id="ARBA00000085"/>
    </source>
</evidence>
<dbReference type="InterPro" id="IPR005467">
    <property type="entry name" value="His_kinase_dom"/>
</dbReference>
<dbReference type="EMBL" id="WWCM01000012">
    <property type="protein sequence ID" value="MYM40972.1"/>
    <property type="molecule type" value="Genomic_DNA"/>
</dbReference>
<dbReference type="SUPFAM" id="SSF55874">
    <property type="entry name" value="ATPase domain of HSP90 chaperone/DNA topoisomerase II/histidine kinase"/>
    <property type="match status" value="1"/>
</dbReference>
<keyword evidence="10" id="KW-1185">Reference proteome</keyword>
<dbReference type="InterPro" id="IPR003594">
    <property type="entry name" value="HATPase_dom"/>
</dbReference>
<sequence length="248" mass="27140">MDEHEASQYQGSPELYMFLASTAHDMKNSISVLSGTLENLLAGAMASGAGTAGEESHPDYTQLGQMLYQTRRLNDNLMQLLALYKDVGKPGYPFEPVANSMEELVQQVASQARILLQSRGITLELDYPENALWTLDEDLIIGVLVHAINNAIRYTRDRLRLAICIDGDYLEIRVEDNGTGFPAVMLEAGTSAMKNHHGAVNFLNNSSGLGLYFSSEVAKMHVHRQRHGSIALENGGTLGGGCFVLRLP</sequence>
<evidence type="ECO:0000256" key="5">
    <source>
        <dbReference type="ARBA" id="ARBA00022777"/>
    </source>
</evidence>
<name>A0ABW9VQI7_9BURK</name>
<keyword evidence="6" id="KW-0067">ATP-binding</keyword>
<evidence type="ECO:0000313" key="9">
    <source>
        <dbReference type="EMBL" id="MYM40972.1"/>
    </source>
</evidence>
<keyword evidence="3" id="KW-0808">Transferase</keyword>
<evidence type="ECO:0000313" key="10">
    <source>
        <dbReference type="Proteomes" id="UP000478090"/>
    </source>
</evidence>
<gene>
    <name evidence="9" type="ORF">GTP27_16715</name>
</gene>
<feature type="domain" description="Histidine kinase" evidence="8">
    <location>
        <begin position="21"/>
        <end position="248"/>
    </location>
</feature>
<evidence type="ECO:0000256" key="4">
    <source>
        <dbReference type="ARBA" id="ARBA00022741"/>
    </source>
</evidence>
<dbReference type="InterPro" id="IPR050351">
    <property type="entry name" value="BphY/WalK/GraS-like"/>
</dbReference>
<dbReference type="EC" id="2.7.13.3" evidence="2"/>
<dbReference type="PROSITE" id="PS50109">
    <property type="entry name" value="HIS_KIN"/>
    <property type="match status" value="1"/>
</dbReference>
<reference evidence="9 10" key="1">
    <citation type="submission" date="2019-12" db="EMBL/GenBank/DDBJ databases">
        <title>Novel species isolated from a subtropical stream in China.</title>
        <authorList>
            <person name="Lu H."/>
        </authorList>
    </citation>
    <scope>NUCLEOTIDE SEQUENCE [LARGE SCALE GENOMIC DNA]</scope>
    <source>
        <strain evidence="9 10">CY13W</strain>
    </source>
</reference>
<dbReference type="RefSeq" id="WP_161040302.1">
    <property type="nucleotide sequence ID" value="NZ_WWCM01000012.1"/>
</dbReference>
<keyword evidence="7" id="KW-0902">Two-component regulatory system</keyword>
<evidence type="ECO:0000256" key="6">
    <source>
        <dbReference type="ARBA" id="ARBA00022840"/>
    </source>
</evidence>
<proteinExistence type="predicted"/>
<comment type="caution">
    <text evidence="9">The sequence shown here is derived from an EMBL/GenBank/DDBJ whole genome shotgun (WGS) entry which is preliminary data.</text>
</comment>
<comment type="catalytic activity">
    <reaction evidence="1">
        <text>ATP + protein L-histidine = ADP + protein N-phospho-L-histidine.</text>
        <dbReference type="EC" id="2.7.13.3"/>
    </reaction>
</comment>
<dbReference type="Gene3D" id="3.30.565.10">
    <property type="entry name" value="Histidine kinase-like ATPase, C-terminal domain"/>
    <property type="match status" value="1"/>
</dbReference>